<reference evidence="5" key="1">
    <citation type="submission" date="2013-07" db="EMBL/GenBank/DDBJ databases">
        <title>Sub-species coevolution in mutualistic symbiosis.</title>
        <authorList>
            <person name="Murfin K."/>
            <person name="Klassen J."/>
            <person name="Lee M."/>
            <person name="Forst S."/>
            <person name="Stock P."/>
            <person name="Goodrich-Blair H."/>
        </authorList>
    </citation>
    <scope>NUCLEOTIDE SEQUENCE [LARGE SCALE GENOMIC DNA]</scope>
    <source>
        <strain evidence="5">Kraussei Quebec</strain>
    </source>
</reference>
<feature type="domain" description="Carrier" evidence="4">
    <location>
        <begin position="940"/>
        <end position="1015"/>
    </location>
</feature>
<dbReference type="PANTHER" id="PTHR45527">
    <property type="entry name" value="NONRIBOSOMAL PEPTIDE SYNTHETASE"/>
    <property type="match status" value="1"/>
</dbReference>
<dbReference type="InterPro" id="IPR001242">
    <property type="entry name" value="Condensation_dom"/>
</dbReference>
<dbReference type="CDD" id="cd05930">
    <property type="entry name" value="A_NRPS"/>
    <property type="match status" value="1"/>
</dbReference>
<dbReference type="Gene3D" id="2.30.38.10">
    <property type="entry name" value="Luciferase, Domain 3"/>
    <property type="match status" value="1"/>
</dbReference>
<dbReference type="Gene3D" id="3.30.559.30">
    <property type="entry name" value="Nonribosomal peptide synthetase, condensation domain"/>
    <property type="match status" value="1"/>
</dbReference>
<dbReference type="InterPro" id="IPR023213">
    <property type="entry name" value="CAT-like_dom_sf"/>
</dbReference>
<dbReference type="Gene3D" id="3.30.300.30">
    <property type="match status" value="1"/>
</dbReference>
<dbReference type="PROSITE" id="PS50075">
    <property type="entry name" value="CARRIER"/>
    <property type="match status" value="1"/>
</dbReference>
<dbReference type="SUPFAM" id="SSF56801">
    <property type="entry name" value="Acetyl-CoA synthetase-like"/>
    <property type="match status" value="1"/>
</dbReference>
<dbReference type="Gene3D" id="1.10.1200.10">
    <property type="entry name" value="ACP-like"/>
    <property type="match status" value="1"/>
</dbReference>
<organism evidence="5 6">
    <name type="scientific">Xenorhabdus bovienii str. kraussei Quebec</name>
    <dbReference type="NCBI Taxonomy" id="1398203"/>
    <lineage>
        <taxon>Bacteria</taxon>
        <taxon>Pseudomonadati</taxon>
        <taxon>Pseudomonadota</taxon>
        <taxon>Gammaproteobacteria</taxon>
        <taxon>Enterobacterales</taxon>
        <taxon>Morganellaceae</taxon>
        <taxon>Xenorhabdus</taxon>
    </lineage>
</organism>
<sequence>MPVNYNIVALSPLQEGMLYHSIKEESKSIYVTNFTLVLNGDINDKRLEKAWNKVVSEHDSLRTILRWRGLSQPVQIIFKHKYNPLSVIHVNPDLVHDINSYNDKIKFCETEIDLETNPVKLTLHKLSTHKSLLHLQYHHISLDGWSLGILINQLWSYYDNEHLSDEDCNLNYEHYIQHLNKVRDCKGTRDFWVNKIDVDAAISLPSINDSDTYSIKCLTHSLDKVLLQSVDKFCKSNEVTIATVFYTAWSLILSKYNDSNSVCFGTTVSGRDNLLAGIEDSIGLYIQTPPLVVDNLNGSLSLKNLVKKLHNQILERDGYTEYPISEIQHVNQVRQNLFDSIVVIENYPLAKRLSALSTHVSVESYDIFETTNFDLTLEINLLDDALLKFSFNSAKFDKEIMDKVLIHFSKIIGYIATQPNLTLSELNLLDDEEYKNIVFDFNDNDIVSDKLLHSVDAWNKSVENHSNEVAIRSANDVFTYNELDRIVNKIAQGLISKGITSKDLVAVKCKPSAHTIALFIAINKIGAVYVPLDISTPEERVSNIITQGVKWLIEDTELRSFVALPTVEAKIPEHDHQENDLMYTIFTSGSTGEPKGVMVEHQTVMNYVYWAIEKYHYDSKKTVYPLFTSLAFDLTVTSIWCPLISGGTIEIVGKNSLESIQEVSKLAATTHIKLTPSQLNLLSQTTDFCHSNLSTFIVGGEQLETSLCRQVANSLVNPSGIFNEYGPTEATVGCMYYQYDPQADKKKLSVPIGRPINNARIYVLDRFLQPQPEGVPGELYIGGKILARGYLNKDELTSERFISNPFIPNERMYKTGDLAVIRTGGIIEYIGRNDNQVKVRGYRIELDEIASVIRSYKDCHNAAVLVKDIHGESQIVAYYVADVHIPESDLRAYINARLPDYMTPNIFIKLDRIVLTSNGKIDQRTLPEVTPERQSKFVFNDKSEHKQKVIEVFENVLAVSDIDQNQSFFELGANSIKILRIANILNEFLPRKIKIVDFFTYTNINKLVSYIEHNTSDDSVINIKSASETVSRRAKLANRRKTLIEKASLEH</sequence>
<dbReference type="EMBL" id="CBSY010000204">
    <property type="protein sequence ID" value="CDH20905.1"/>
    <property type="molecule type" value="Genomic_DNA"/>
</dbReference>
<dbReference type="SUPFAM" id="SSF52777">
    <property type="entry name" value="CoA-dependent acyltransferases"/>
    <property type="match status" value="2"/>
</dbReference>
<evidence type="ECO:0000256" key="3">
    <source>
        <dbReference type="ARBA" id="ARBA00022553"/>
    </source>
</evidence>
<dbReference type="PROSITE" id="PS00012">
    <property type="entry name" value="PHOSPHOPANTETHEINE"/>
    <property type="match status" value="1"/>
</dbReference>
<dbReference type="GO" id="GO:0003824">
    <property type="term" value="F:catalytic activity"/>
    <property type="evidence" value="ECO:0007669"/>
    <property type="project" value="InterPro"/>
</dbReference>
<dbReference type="HOGENOM" id="CLU_000022_2_4_6"/>
<dbReference type="InterPro" id="IPR010071">
    <property type="entry name" value="AA_adenyl_dom"/>
</dbReference>
<dbReference type="AlphaFoldDB" id="A0A077P8W2"/>
<evidence type="ECO:0000313" key="6">
    <source>
        <dbReference type="Proteomes" id="UP000028500"/>
    </source>
</evidence>
<dbReference type="OrthoDB" id="9757559at2"/>
<dbReference type="Pfam" id="PF00501">
    <property type="entry name" value="AMP-binding"/>
    <property type="match status" value="1"/>
</dbReference>
<keyword evidence="6" id="KW-1185">Reference proteome</keyword>
<dbReference type="InterPro" id="IPR000873">
    <property type="entry name" value="AMP-dep_synth/lig_dom"/>
</dbReference>
<dbReference type="FunFam" id="2.30.38.10:FF:000001">
    <property type="entry name" value="Non-ribosomal peptide synthetase PvdI"/>
    <property type="match status" value="1"/>
</dbReference>
<gene>
    <name evidence="5" type="ORF">XBKQ1_2820029</name>
</gene>
<keyword evidence="2" id="KW-0596">Phosphopantetheine</keyword>
<evidence type="ECO:0000313" key="5">
    <source>
        <dbReference type="EMBL" id="CDH20905.1"/>
    </source>
</evidence>
<dbReference type="InterPro" id="IPR036736">
    <property type="entry name" value="ACP-like_sf"/>
</dbReference>
<protein>
    <recommendedName>
        <fullName evidence="4">Carrier domain-containing protein</fullName>
    </recommendedName>
</protein>
<dbReference type="SUPFAM" id="SSF47336">
    <property type="entry name" value="ACP-like"/>
    <property type="match status" value="1"/>
</dbReference>
<dbReference type="Pfam" id="PF00668">
    <property type="entry name" value="Condensation"/>
    <property type="match status" value="1"/>
</dbReference>
<dbReference type="Gene3D" id="3.30.559.10">
    <property type="entry name" value="Chloramphenicol acetyltransferase-like domain"/>
    <property type="match status" value="1"/>
</dbReference>
<comment type="caution">
    <text evidence="5">The sequence shown here is derived from an EMBL/GenBank/DDBJ whole genome shotgun (WGS) entry which is preliminary data.</text>
</comment>
<dbReference type="InterPro" id="IPR009081">
    <property type="entry name" value="PP-bd_ACP"/>
</dbReference>
<dbReference type="NCBIfam" id="TIGR01733">
    <property type="entry name" value="AA-adenyl-dom"/>
    <property type="match status" value="1"/>
</dbReference>
<accession>A0A077P8W2</accession>
<proteinExistence type="predicted"/>
<name>A0A077P8W2_XENBV</name>
<dbReference type="Proteomes" id="UP000028500">
    <property type="component" value="Unassembled WGS sequence"/>
</dbReference>
<dbReference type="GO" id="GO:0043041">
    <property type="term" value="P:amino acid activation for nonribosomal peptide biosynthetic process"/>
    <property type="evidence" value="ECO:0007669"/>
    <property type="project" value="TreeGrafter"/>
</dbReference>
<evidence type="ECO:0000256" key="2">
    <source>
        <dbReference type="ARBA" id="ARBA00022450"/>
    </source>
</evidence>
<comment type="cofactor">
    <cofactor evidence="1">
        <name>pantetheine 4'-phosphate</name>
        <dbReference type="ChEBI" id="CHEBI:47942"/>
    </cofactor>
</comment>
<dbReference type="PANTHER" id="PTHR45527:SF1">
    <property type="entry name" value="FATTY ACID SYNTHASE"/>
    <property type="match status" value="1"/>
</dbReference>
<evidence type="ECO:0000259" key="4">
    <source>
        <dbReference type="PROSITE" id="PS50075"/>
    </source>
</evidence>
<evidence type="ECO:0000256" key="1">
    <source>
        <dbReference type="ARBA" id="ARBA00001957"/>
    </source>
</evidence>
<dbReference type="Pfam" id="PF00550">
    <property type="entry name" value="PP-binding"/>
    <property type="match status" value="1"/>
</dbReference>
<dbReference type="GO" id="GO:0044550">
    <property type="term" value="P:secondary metabolite biosynthetic process"/>
    <property type="evidence" value="ECO:0007669"/>
    <property type="project" value="TreeGrafter"/>
</dbReference>
<dbReference type="GO" id="GO:0005737">
    <property type="term" value="C:cytoplasm"/>
    <property type="evidence" value="ECO:0007669"/>
    <property type="project" value="TreeGrafter"/>
</dbReference>
<dbReference type="InterPro" id="IPR045851">
    <property type="entry name" value="AMP-bd_C_sf"/>
</dbReference>
<keyword evidence="3" id="KW-0597">Phosphoprotein</keyword>
<dbReference type="Gene3D" id="3.40.50.980">
    <property type="match status" value="2"/>
</dbReference>
<dbReference type="InterPro" id="IPR006162">
    <property type="entry name" value="Ppantetheine_attach_site"/>
</dbReference>
<dbReference type="GO" id="GO:0031177">
    <property type="term" value="F:phosphopantetheine binding"/>
    <property type="evidence" value="ECO:0007669"/>
    <property type="project" value="TreeGrafter"/>
</dbReference>